<dbReference type="Proteomes" id="UP001164748">
    <property type="component" value="Plasmid unnamed"/>
</dbReference>
<reference evidence="2" key="1">
    <citation type="submission" date="2022-09" db="EMBL/GenBank/DDBJ databases">
        <authorList>
            <person name="Li Z.-J."/>
        </authorList>
    </citation>
    <scope>NUCLEOTIDE SEQUENCE</scope>
    <source>
        <strain evidence="2">TGB11</strain>
        <plasmid evidence="2">unnamed</plasmid>
    </source>
</reference>
<organism evidence="2 3">
    <name type="scientific">Salinivibrio kushneri</name>
    <dbReference type="NCBI Taxonomy" id="1908198"/>
    <lineage>
        <taxon>Bacteria</taxon>
        <taxon>Pseudomonadati</taxon>
        <taxon>Pseudomonadota</taxon>
        <taxon>Gammaproteobacteria</taxon>
        <taxon>Vibrionales</taxon>
        <taxon>Vibrionaceae</taxon>
        <taxon>Salinivibrio</taxon>
    </lineage>
</organism>
<gene>
    <name evidence="2" type="ORF">N8M53_13375</name>
</gene>
<name>A0AA47KP44_9GAMM</name>
<accession>A0AA47KP44</accession>
<geneLocation type="plasmid" evidence="2 3">
    <name>unnamed</name>
</geneLocation>
<dbReference type="AlphaFoldDB" id="A0AA47KP44"/>
<keyword evidence="1" id="KW-0472">Membrane</keyword>
<evidence type="ECO:0000313" key="3">
    <source>
        <dbReference type="Proteomes" id="UP001164748"/>
    </source>
</evidence>
<keyword evidence="1" id="KW-0812">Transmembrane</keyword>
<feature type="transmembrane region" description="Helical" evidence="1">
    <location>
        <begin position="83"/>
        <end position="105"/>
    </location>
</feature>
<evidence type="ECO:0000313" key="2">
    <source>
        <dbReference type="EMBL" id="WBA10343.1"/>
    </source>
</evidence>
<dbReference type="EMBL" id="CP114589">
    <property type="protein sequence ID" value="WBA10343.1"/>
    <property type="molecule type" value="Genomic_DNA"/>
</dbReference>
<evidence type="ECO:0000256" key="1">
    <source>
        <dbReference type="SAM" id="Phobius"/>
    </source>
</evidence>
<dbReference type="RefSeq" id="WP_077639691.1">
    <property type="nucleotide sequence ID" value="NZ_CP114589.1"/>
</dbReference>
<keyword evidence="1" id="KW-1133">Transmembrane helix</keyword>
<proteinExistence type="predicted"/>
<sequence length="107" mass="12461">MAKLKDVYNFQCKVFEPETSELSAKELKVMLKQLYEYFPYTDKGDGNKQPYDTDNDYSKKWFKCYDHLLNILSMKKQEFRYKLSLTLSIVAIVISVIGVAVRITVSG</sequence>
<protein>
    <submittedName>
        <fullName evidence="2">Uncharacterized protein</fullName>
    </submittedName>
</protein>
<keyword evidence="2" id="KW-0614">Plasmid</keyword>